<dbReference type="Proteomes" id="UP000799537">
    <property type="component" value="Unassembled WGS sequence"/>
</dbReference>
<feature type="signal peptide" evidence="1">
    <location>
        <begin position="1"/>
        <end position="17"/>
    </location>
</feature>
<dbReference type="OrthoDB" id="3642254at2759"/>
<organism evidence="2 3">
    <name type="scientific">Zasmidium cellare ATCC 36951</name>
    <dbReference type="NCBI Taxonomy" id="1080233"/>
    <lineage>
        <taxon>Eukaryota</taxon>
        <taxon>Fungi</taxon>
        <taxon>Dikarya</taxon>
        <taxon>Ascomycota</taxon>
        <taxon>Pezizomycotina</taxon>
        <taxon>Dothideomycetes</taxon>
        <taxon>Dothideomycetidae</taxon>
        <taxon>Mycosphaerellales</taxon>
        <taxon>Mycosphaerellaceae</taxon>
        <taxon>Zasmidium</taxon>
    </lineage>
</organism>
<sequence>MLYSNILALGAATLAAAAPVAENTQDYAFNVTNFVFGCTTGCYWYLDVSVEGEGPHHPAVNTPVHCEGGLDEDTDYVQCGNVSDTQAIYAYIVKDTNELNLQYEVQYPEETAVYRYYGQQTVYAATSDQADLQEPNFKVLETETTGVA</sequence>
<dbReference type="GeneID" id="54572337"/>
<feature type="chain" id="PRO_5025613534" evidence="1">
    <location>
        <begin position="18"/>
        <end position="148"/>
    </location>
</feature>
<gene>
    <name evidence="2" type="ORF">M409DRAFT_71191</name>
</gene>
<name>A0A6A6C0F5_ZASCE</name>
<evidence type="ECO:0000313" key="2">
    <source>
        <dbReference type="EMBL" id="KAF2159186.1"/>
    </source>
</evidence>
<evidence type="ECO:0000256" key="1">
    <source>
        <dbReference type="SAM" id="SignalP"/>
    </source>
</evidence>
<protein>
    <submittedName>
        <fullName evidence="2">Uncharacterized protein</fullName>
    </submittedName>
</protein>
<dbReference type="AlphaFoldDB" id="A0A6A6C0F5"/>
<evidence type="ECO:0000313" key="3">
    <source>
        <dbReference type="Proteomes" id="UP000799537"/>
    </source>
</evidence>
<keyword evidence="1" id="KW-0732">Signal</keyword>
<dbReference type="EMBL" id="ML993641">
    <property type="protein sequence ID" value="KAF2159186.1"/>
    <property type="molecule type" value="Genomic_DNA"/>
</dbReference>
<accession>A0A6A6C0F5</accession>
<keyword evidence="3" id="KW-1185">Reference proteome</keyword>
<reference evidence="2" key="1">
    <citation type="journal article" date="2020" name="Stud. Mycol.">
        <title>101 Dothideomycetes genomes: a test case for predicting lifestyles and emergence of pathogens.</title>
        <authorList>
            <person name="Haridas S."/>
            <person name="Albert R."/>
            <person name="Binder M."/>
            <person name="Bloem J."/>
            <person name="Labutti K."/>
            <person name="Salamov A."/>
            <person name="Andreopoulos B."/>
            <person name="Baker S."/>
            <person name="Barry K."/>
            <person name="Bills G."/>
            <person name="Bluhm B."/>
            <person name="Cannon C."/>
            <person name="Castanera R."/>
            <person name="Culley D."/>
            <person name="Daum C."/>
            <person name="Ezra D."/>
            <person name="Gonzalez J."/>
            <person name="Henrissat B."/>
            <person name="Kuo A."/>
            <person name="Liang C."/>
            <person name="Lipzen A."/>
            <person name="Lutzoni F."/>
            <person name="Magnuson J."/>
            <person name="Mondo S."/>
            <person name="Nolan M."/>
            <person name="Ohm R."/>
            <person name="Pangilinan J."/>
            <person name="Park H.-J."/>
            <person name="Ramirez L."/>
            <person name="Alfaro M."/>
            <person name="Sun H."/>
            <person name="Tritt A."/>
            <person name="Yoshinaga Y."/>
            <person name="Zwiers L.-H."/>
            <person name="Turgeon B."/>
            <person name="Goodwin S."/>
            <person name="Spatafora J."/>
            <person name="Crous P."/>
            <person name="Grigoriev I."/>
        </authorList>
    </citation>
    <scope>NUCLEOTIDE SEQUENCE</scope>
    <source>
        <strain evidence="2">ATCC 36951</strain>
    </source>
</reference>
<proteinExistence type="predicted"/>
<dbReference type="RefSeq" id="XP_033660075.1">
    <property type="nucleotide sequence ID" value="XM_033819065.1"/>
</dbReference>